<dbReference type="EC" id="3.1.3.27" evidence="1"/>
<organism evidence="4 5">
    <name type="scientific">Sulfuriferula multivorans</name>
    <dbReference type="NCBI Taxonomy" id="1559896"/>
    <lineage>
        <taxon>Bacteria</taxon>
        <taxon>Pseudomonadati</taxon>
        <taxon>Pseudomonadota</taxon>
        <taxon>Betaproteobacteria</taxon>
        <taxon>Nitrosomonadales</taxon>
        <taxon>Sulfuricellaceae</taxon>
        <taxon>Sulfuriferula</taxon>
    </lineage>
</organism>
<name>A0A7C9JZU1_9PROT</name>
<dbReference type="UniPathway" id="UPA00084">
    <property type="reaction ID" value="UER00504"/>
</dbReference>
<dbReference type="GO" id="GO:0006655">
    <property type="term" value="P:phosphatidylglycerol biosynthetic process"/>
    <property type="evidence" value="ECO:0007669"/>
    <property type="project" value="UniProtKB-UniPathway"/>
</dbReference>
<comment type="pathway">
    <text evidence="1">Phospholipid metabolism; phosphatidylglycerol biosynthesis; phosphatidylglycerol from CDP-diacylglycerol: step 2/2.</text>
</comment>
<comment type="cofactor">
    <cofactor evidence="1">
        <name>Mg(2+)</name>
        <dbReference type="ChEBI" id="CHEBI:18420"/>
    </cofactor>
</comment>
<evidence type="ECO:0000313" key="4">
    <source>
        <dbReference type="EMBL" id="NDP46851.1"/>
    </source>
</evidence>
<evidence type="ECO:0000259" key="3">
    <source>
        <dbReference type="Pfam" id="PF04608"/>
    </source>
</evidence>
<keyword evidence="1" id="KW-1208">Phospholipid metabolism</keyword>
<protein>
    <recommendedName>
        <fullName evidence="1">Phosphatidylglycerophosphatase A</fullName>
        <ecNumber evidence="1">3.1.3.27</ecNumber>
    </recommendedName>
    <alternativeName>
        <fullName evidence="1">Phosphatidylglycerolphosphate phosphatase A</fullName>
    </alternativeName>
</protein>
<keyword evidence="1" id="KW-0460">Magnesium</keyword>
<keyword evidence="1" id="KW-0479">Metal-binding</keyword>
<feature type="transmembrane region" description="Helical" evidence="2">
    <location>
        <begin position="136"/>
        <end position="160"/>
    </location>
</feature>
<dbReference type="InterPro" id="IPR007686">
    <property type="entry name" value="YutG/PgpA"/>
</dbReference>
<dbReference type="GO" id="GO:0009395">
    <property type="term" value="P:phospholipid catabolic process"/>
    <property type="evidence" value="ECO:0007669"/>
    <property type="project" value="UniProtKB-KW"/>
</dbReference>
<keyword evidence="1" id="KW-0443">Lipid metabolism</keyword>
<dbReference type="AlphaFoldDB" id="A0A7C9JZU1"/>
<evidence type="ECO:0000313" key="5">
    <source>
        <dbReference type="Proteomes" id="UP000483432"/>
    </source>
</evidence>
<comment type="subcellular location">
    <subcellularLocation>
        <location evidence="1">Cell inner membrane</location>
        <topology evidence="1">Multi-pass membrane protein</topology>
    </subcellularLocation>
</comment>
<dbReference type="InterPro" id="IPR026037">
    <property type="entry name" value="PgpA"/>
</dbReference>
<dbReference type="InterPro" id="IPR036681">
    <property type="entry name" value="PgpA-like_sf"/>
</dbReference>
<comment type="caution">
    <text evidence="4">The sequence shown here is derived from an EMBL/GenBank/DDBJ whole genome shotgun (WGS) entry which is preliminary data.</text>
</comment>
<dbReference type="CDD" id="cd06971">
    <property type="entry name" value="PgpA"/>
    <property type="match status" value="1"/>
</dbReference>
<feature type="domain" description="YutG/PgpA" evidence="3">
    <location>
        <begin position="19"/>
        <end position="155"/>
    </location>
</feature>
<dbReference type="Proteomes" id="UP000483432">
    <property type="component" value="Unassembled WGS sequence"/>
</dbReference>
<dbReference type="GO" id="GO:0008962">
    <property type="term" value="F:phosphatidylglycerophosphatase activity"/>
    <property type="evidence" value="ECO:0007669"/>
    <property type="project" value="UniProtKB-EC"/>
</dbReference>
<keyword evidence="1" id="KW-0595">Phospholipid degradation</keyword>
<dbReference type="EMBL" id="JAAFGW010000003">
    <property type="protein sequence ID" value="NDP46851.1"/>
    <property type="molecule type" value="Genomic_DNA"/>
</dbReference>
<keyword evidence="1" id="KW-0442">Lipid degradation</keyword>
<dbReference type="Pfam" id="PF04608">
    <property type="entry name" value="PgpA"/>
    <property type="match status" value="1"/>
</dbReference>
<dbReference type="SUPFAM" id="SSF101307">
    <property type="entry name" value="YutG-like"/>
    <property type="match status" value="1"/>
</dbReference>
<keyword evidence="1" id="KW-0997">Cell inner membrane</keyword>
<evidence type="ECO:0000256" key="2">
    <source>
        <dbReference type="SAM" id="Phobius"/>
    </source>
</evidence>
<keyword evidence="1 2" id="KW-0812">Transmembrane</keyword>
<dbReference type="GO" id="GO:0046872">
    <property type="term" value="F:metal ion binding"/>
    <property type="evidence" value="ECO:0007669"/>
    <property type="project" value="UniProtKB-KW"/>
</dbReference>
<dbReference type="PIRSF" id="PIRSF006162">
    <property type="entry name" value="PgpA"/>
    <property type="match status" value="1"/>
</dbReference>
<comment type="catalytic activity">
    <reaction evidence="1">
        <text>a 1,2-diacyl-sn-glycero-3-phospho-(1'-sn-glycero-3'-phosphate) + H2O = a 1,2-diacyl-sn-glycero-3-phospho-(1'-sn-glycerol) + phosphate</text>
        <dbReference type="Rhea" id="RHEA:33751"/>
        <dbReference type="ChEBI" id="CHEBI:15377"/>
        <dbReference type="ChEBI" id="CHEBI:43474"/>
        <dbReference type="ChEBI" id="CHEBI:60110"/>
        <dbReference type="ChEBI" id="CHEBI:64716"/>
        <dbReference type="EC" id="3.1.3.27"/>
    </reaction>
</comment>
<keyword evidence="2" id="KW-1133">Transmembrane helix</keyword>
<keyword evidence="1 2" id="KW-0472">Membrane</keyword>
<keyword evidence="1" id="KW-1003">Cell membrane</keyword>
<comment type="function">
    <text evidence="1">Lipid phosphatase which dephosphorylates phosphatidylglycerophosphate (PGP) to phosphatidylglycerol (PG).</text>
</comment>
<gene>
    <name evidence="4" type="ORF">GZ085_00395</name>
</gene>
<evidence type="ECO:0000256" key="1">
    <source>
        <dbReference type="PIRNR" id="PIRNR006162"/>
    </source>
</evidence>
<dbReference type="PANTHER" id="PTHR36305">
    <property type="entry name" value="PHOSPHATIDYLGLYCEROPHOSPHATASE A"/>
    <property type="match status" value="1"/>
</dbReference>
<feature type="transmembrane region" description="Helical" evidence="2">
    <location>
        <begin position="90"/>
        <end position="116"/>
    </location>
</feature>
<reference evidence="4 5" key="1">
    <citation type="submission" date="2019-09" db="EMBL/GenBank/DDBJ databases">
        <title>H2 Metabolism Revealed by Metagenomic Analysis in Subglacial Sediment of East Antarctica.</title>
        <authorList>
            <person name="Yang Z."/>
            <person name="Zhang Y."/>
            <person name="Lv Y."/>
            <person name="Yan W."/>
            <person name="Xiao X."/>
            <person name="Sun B."/>
            <person name="Ma H."/>
        </authorList>
    </citation>
    <scope>NUCLEOTIDE SEQUENCE [LARGE SCALE GENOMIC DNA]</scope>
    <source>
        <strain evidence="4">Bin2_2</strain>
    </source>
</reference>
<sequence length="162" mass="17497">MIKTSADPKLVLTHPVHFVAFGFGSGLSPVAPGTVGSLVGFPLYYVMSGLPMLTQAVILAVLFLVGIWICAVTGKAVGEADHPGIVWDEIACFAMVLAITPMTPIWWAGAFAAFRFFDIVKIWPASWVDNNLKNGFGVMLDDLVAAMYAILVIVGFRYFLNV</sequence>
<dbReference type="GO" id="GO:0005886">
    <property type="term" value="C:plasma membrane"/>
    <property type="evidence" value="ECO:0007669"/>
    <property type="project" value="UniProtKB-SubCell"/>
</dbReference>
<proteinExistence type="predicted"/>
<feature type="transmembrane region" description="Helical" evidence="2">
    <location>
        <begin position="12"/>
        <end position="31"/>
    </location>
</feature>
<accession>A0A7C9JZU1</accession>
<keyword evidence="1" id="KW-0378">Hydrolase</keyword>
<dbReference type="PANTHER" id="PTHR36305:SF1">
    <property type="entry name" value="PHOSPHATIDYLGLYCEROPHOSPHATASE A"/>
    <property type="match status" value="1"/>
</dbReference>
<feature type="transmembrane region" description="Helical" evidence="2">
    <location>
        <begin position="43"/>
        <end position="69"/>
    </location>
</feature>